<evidence type="ECO:0000313" key="4">
    <source>
        <dbReference type="Proteomes" id="UP000789375"/>
    </source>
</evidence>
<dbReference type="PANTHER" id="PTHR41878:SF1">
    <property type="entry name" value="TNPR PROTEIN"/>
    <property type="match status" value="1"/>
</dbReference>
<dbReference type="InterPro" id="IPR024047">
    <property type="entry name" value="MM3350-like_sf"/>
</dbReference>
<name>A0A9N8V5R8_FUNMO</name>
<comment type="caution">
    <text evidence="3">The sequence shown here is derived from an EMBL/GenBank/DDBJ whole genome shotgun (WGS) entry which is preliminary data.</text>
</comment>
<feature type="compositionally biased region" description="Low complexity" evidence="1">
    <location>
        <begin position="18"/>
        <end position="42"/>
    </location>
</feature>
<dbReference type="EMBL" id="CAJVPP010000057">
    <property type="protein sequence ID" value="CAG8438159.1"/>
    <property type="molecule type" value="Genomic_DNA"/>
</dbReference>
<protein>
    <submittedName>
        <fullName evidence="3">3851_t:CDS:1</fullName>
    </submittedName>
</protein>
<dbReference type="InterPro" id="IPR012912">
    <property type="entry name" value="Plasmid_pRiA4b_Orf3-like"/>
</dbReference>
<accession>A0A9N8V5R8</accession>
<dbReference type="Gene3D" id="3.10.290.30">
    <property type="entry name" value="MM3350-like"/>
    <property type="match status" value="1"/>
</dbReference>
<keyword evidence="4" id="KW-1185">Reference proteome</keyword>
<organism evidence="3 4">
    <name type="scientific">Funneliformis mosseae</name>
    <name type="common">Endomycorrhizal fungus</name>
    <name type="synonym">Glomus mosseae</name>
    <dbReference type="NCBI Taxonomy" id="27381"/>
    <lineage>
        <taxon>Eukaryota</taxon>
        <taxon>Fungi</taxon>
        <taxon>Fungi incertae sedis</taxon>
        <taxon>Mucoromycota</taxon>
        <taxon>Glomeromycotina</taxon>
        <taxon>Glomeromycetes</taxon>
        <taxon>Glomerales</taxon>
        <taxon>Glomeraceae</taxon>
        <taxon>Funneliformis</taxon>
    </lineage>
</organism>
<feature type="domain" description="Plasmid pRiA4b Orf3-like" evidence="2">
    <location>
        <begin position="53"/>
        <end position="228"/>
    </location>
</feature>
<evidence type="ECO:0000259" key="2">
    <source>
        <dbReference type="Pfam" id="PF07929"/>
    </source>
</evidence>
<evidence type="ECO:0000256" key="1">
    <source>
        <dbReference type="SAM" id="MobiDB-lite"/>
    </source>
</evidence>
<dbReference type="Proteomes" id="UP000789375">
    <property type="component" value="Unassembled WGS sequence"/>
</dbReference>
<evidence type="ECO:0000313" key="3">
    <source>
        <dbReference type="EMBL" id="CAG8438159.1"/>
    </source>
</evidence>
<sequence length="334" mass="39607">MDNMMNNFYAQQTTRQEAQSTLQTSPSTLRSSTSSSFATPRTARYNNDDYNQVLEFKIQLKHIRKPAIWRRIQVPYDYTFFQFHLAIQCCMGWLNCHTHVFRAQEGFEYGNPHIEINFPGIPKVREEKSNLIKDYFHSKGQIMEYEYDSGDSWEHVITYEGVFDRKQSTQYPKCLRGRGKCPPEDIGSYEGFERFKEIIKDKNHPEYEEFSNWYGESDDYDPNEFDKDSAFNGLELMHDFRDGPCKNQRVPSRDRSWSLATTTKKRVKVSHNVRWQFIKPLCGSFLLETDIFTYIELYNFDNNSRCTIDDQIEYVKKLIINEMINVRIVMTVNT</sequence>
<dbReference type="AlphaFoldDB" id="A0A9N8V5R8"/>
<dbReference type="PANTHER" id="PTHR41878">
    <property type="entry name" value="LEXA REPRESSOR-RELATED"/>
    <property type="match status" value="1"/>
</dbReference>
<proteinExistence type="predicted"/>
<dbReference type="SUPFAM" id="SSF159941">
    <property type="entry name" value="MM3350-like"/>
    <property type="match status" value="1"/>
</dbReference>
<gene>
    <name evidence="3" type="ORF">FMOSSE_LOCUS579</name>
</gene>
<dbReference type="Pfam" id="PF07929">
    <property type="entry name" value="PRiA4_ORF3"/>
    <property type="match status" value="1"/>
</dbReference>
<feature type="region of interest" description="Disordered" evidence="1">
    <location>
        <begin position="14"/>
        <end position="43"/>
    </location>
</feature>
<reference evidence="3" key="1">
    <citation type="submission" date="2021-06" db="EMBL/GenBank/DDBJ databases">
        <authorList>
            <person name="Kallberg Y."/>
            <person name="Tangrot J."/>
            <person name="Rosling A."/>
        </authorList>
    </citation>
    <scope>NUCLEOTIDE SEQUENCE</scope>
    <source>
        <strain evidence="3">87-6 pot B 2015</strain>
    </source>
</reference>